<feature type="transmembrane region" description="Helical" evidence="8">
    <location>
        <begin position="158"/>
        <end position="183"/>
    </location>
</feature>
<dbReference type="PANTHER" id="PTHR21716">
    <property type="entry name" value="TRANSMEMBRANE PROTEIN"/>
    <property type="match status" value="1"/>
</dbReference>
<dbReference type="Pfam" id="PF01594">
    <property type="entry name" value="AI-2E_transport"/>
    <property type="match status" value="1"/>
</dbReference>
<keyword evidence="7 8" id="KW-0472">Membrane</keyword>
<gene>
    <name evidence="9" type="ORF">K9V48_20985</name>
</gene>
<keyword evidence="5 8" id="KW-0812">Transmembrane</keyword>
<feature type="transmembrane region" description="Helical" evidence="8">
    <location>
        <begin position="34"/>
        <end position="58"/>
    </location>
</feature>
<keyword evidence="6 8" id="KW-1133">Transmembrane helix</keyword>
<evidence type="ECO:0000256" key="2">
    <source>
        <dbReference type="ARBA" id="ARBA00009773"/>
    </source>
</evidence>
<evidence type="ECO:0000256" key="4">
    <source>
        <dbReference type="ARBA" id="ARBA00022475"/>
    </source>
</evidence>
<feature type="transmembrane region" description="Helical" evidence="8">
    <location>
        <begin position="284"/>
        <end position="306"/>
    </location>
</feature>
<reference evidence="9" key="1">
    <citation type="submission" date="2024-05" db="EMBL/GenBank/DDBJ databases">
        <title>Metabacillus sp. nov., isolated from the rhizosphere soil of tomato plants.</title>
        <authorList>
            <person name="Ma R."/>
        </authorList>
    </citation>
    <scope>NUCLEOTIDE SEQUENCE</scope>
    <source>
        <strain evidence="9">DBTR6</strain>
    </source>
</reference>
<feature type="transmembrane region" description="Helical" evidence="8">
    <location>
        <begin position="70"/>
        <end position="94"/>
    </location>
</feature>
<keyword evidence="4" id="KW-1003">Cell membrane</keyword>
<evidence type="ECO:0000256" key="6">
    <source>
        <dbReference type="ARBA" id="ARBA00022989"/>
    </source>
</evidence>
<organism evidence="9 10">
    <name type="scientific">Metabacillus rhizolycopersici</name>
    <dbReference type="NCBI Taxonomy" id="2875709"/>
    <lineage>
        <taxon>Bacteria</taxon>
        <taxon>Bacillati</taxon>
        <taxon>Bacillota</taxon>
        <taxon>Bacilli</taxon>
        <taxon>Bacillales</taxon>
        <taxon>Bacillaceae</taxon>
        <taxon>Metabacillus</taxon>
    </lineage>
</organism>
<comment type="subcellular location">
    <subcellularLocation>
        <location evidence="1">Cell membrane</location>
        <topology evidence="1">Multi-pass membrane protein</topology>
    </subcellularLocation>
</comment>
<keyword evidence="3" id="KW-0813">Transport</keyword>
<evidence type="ECO:0000256" key="8">
    <source>
        <dbReference type="SAM" id="Phobius"/>
    </source>
</evidence>
<dbReference type="PANTHER" id="PTHR21716:SF53">
    <property type="entry name" value="PERMEASE PERM-RELATED"/>
    <property type="match status" value="1"/>
</dbReference>
<name>A0ABS7UXB9_9BACI</name>
<evidence type="ECO:0000256" key="1">
    <source>
        <dbReference type="ARBA" id="ARBA00004651"/>
    </source>
</evidence>
<comment type="caution">
    <text evidence="9">The sequence shown here is derived from an EMBL/GenBank/DDBJ whole genome shotgun (WGS) entry which is preliminary data.</text>
</comment>
<evidence type="ECO:0000256" key="5">
    <source>
        <dbReference type="ARBA" id="ARBA00022692"/>
    </source>
</evidence>
<feature type="transmembrane region" description="Helical" evidence="8">
    <location>
        <begin position="224"/>
        <end position="241"/>
    </location>
</feature>
<feature type="transmembrane region" description="Helical" evidence="8">
    <location>
        <begin position="247"/>
        <end position="277"/>
    </location>
</feature>
<protein>
    <submittedName>
        <fullName evidence="9">AI-2E family transporter</fullName>
    </submittedName>
</protein>
<comment type="similarity">
    <text evidence="2">Belongs to the autoinducer-2 exporter (AI-2E) (TC 2.A.86) family.</text>
</comment>
<accession>A0ABS7UXB9</accession>
<evidence type="ECO:0000313" key="9">
    <source>
        <dbReference type="EMBL" id="MBZ5752643.1"/>
    </source>
</evidence>
<dbReference type="InterPro" id="IPR002549">
    <property type="entry name" value="AI-2E-like"/>
</dbReference>
<sequence>MLKSKTHFWTLQILLVLLIFYVGTKVSFLFEPIIVFASTLFTPILIAGILFFIFSPLVKLLAKWKVPRTLAILIPYIVFIGVIAALIALIGPILSVQVTDLVKNFPKYINGLNTFIVNVYQTPWFEWLMEQEYVKLEQIEQTLTDFAKSLPENITSSISAVLGVVTNITLTIITVPFILFYMLKDGHKLPSKAVQILPTTYRHEGLKIFQDLNETLSAYIQGQLIVSLSVGLGCFIGYSIIGLDYALVLGIVVAITNIIPYVGPFIGAAPAVVIALLESPTKALLAAIVVLIVQQIDGNFLSPLIIGKRLNTHPLTIILLLIGAGSFGGILGMILAVPTYAVLKAVTLNIVRLIKLRMKYNQERKANKAEI</sequence>
<feature type="transmembrane region" description="Helical" evidence="8">
    <location>
        <begin position="318"/>
        <end position="343"/>
    </location>
</feature>
<keyword evidence="10" id="KW-1185">Reference proteome</keyword>
<proteinExistence type="inferred from homology"/>
<evidence type="ECO:0000256" key="3">
    <source>
        <dbReference type="ARBA" id="ARBA00022448"/>
    </source>
</evidence>
<evidence type="ECO:0000256" key="7">
    <source>
        <dbReference type="ARBA" id="ARBA00023136"/>
    </source>
</evidence>
<dbReference type="RefSeq" id="WP_224141097.1">
    <property type="nucleotide sequence ID" value="NZ_JAIQUM010000063.1"/>
</dbReference>
<dbReference type="Proteomes" id="UP001165287">
    <property type="component" value="Unassembled WGS sequence"/>
</dbReference>
<evidence type="ECO:0000313" key="10">
    <source>
        <dbReference type="Proteomes" id="UP001165287"/>
    </source>
</evidence>
<dbReference type="EMBL" id="JAIQUM010000063">
    <property type="protein sequence ID" value="MBZ5752643.1"/>
    <property type="molecule type" value="Genomic_DNA"/>
</dbReference>